<dbReference type="NCBIfam" id="TIGR01143">
    <property type="entry name" value="murF"/>
    <property type="match status" value="1"/>
</dbReference>
<keyword evidence="3 10" id="KW-0132">Cell division</keyword>
<dbReference type="Pfam" id="PF01225">
    <property type="entry name" value="Mur_ligase"/>
    <property type="match status" value="1"/>
</dbReference>
<proteinExistence type="inferred from homology"/>
<dbReference type="Pfam" id="PF02875">
    <property type="entry name" value="Mur_ligase_C"/>
    <property type="match status" value="1"/>
</dbReference>
<dbReference type="PANTHER" id="PTHR43024">
    <property type="entry name" value="UDP-N-ACETYLMURAMOYL-TRIPEPTIDE--D-ALANYL-D-ALANINE LIGASE"/>
    <property type="match status" value="1"/>
</dbReference>
<dbReference type="InterPro" id="IPR005863">
    <property type="entry name" value="UDP-N-AcMur_synth"/>
</dbReference>
<comment type="subcellular location">
    <subcellularLocation>
        <location evidence="10 11">Cytoplasm</location>
    </subcellularLocation>
</comment>
<reference evidence="15 16" key="1">
    <citation type="submission" date="2018-05" db="EMBL/GenBank/DDBJ databases">
        <title>Kurthia sibirica genome sequence.</title>
        <authorList>
            <person name="Maclea K.S."/>
            <person name="Goen A.E."/>
        </authorList>
    </citation>
    <scope>NUCLEOTIDE SEQUENCE [LARGE SCALE GENOMIC DNA]</scope>
    <source>
        <strain evidence="15 16">ATCC 49154</strain>
    </source>
</reference>
<dbReference type="Proteomes" id="UP000245938">
    <property type="component" value="Unassembled WGS sequence"/>
</dbReference>
<dbReference type="SUPFAM" id="SSF63418">
    <property type="entry name" value="MurE/MurF N-terminal domain"/>
    <property type="match status" value="1"/>
</dbReference>
<comment type="pathway">
    <text evidence="10 11">Cell wall biogenesis; peptidoglycan biosynthesis.</text>
</comment>
<dbReference type="InterPro" id="IPR036565">
    <property type="entry name" value="Mur-like_cat_sf"/>
</dbReference>
<dbReference type="Pfam" id="PF08245">
    <property type="entry name" value="Mur_ligase_M"/>
    <property type="match status" value="1"/>
</dbReference>
<organism evidence="15 16">
    <name type="scientific">Kurthia sibirica</name>
    <dbReference type="NCBI Taxonomy" id="202750"/>
    <lineage>
        <taxon>Bacteria</taxon>
        <taxon>Bacillati</taxon>
        <taxon>Bacillota</taxon>
        <taxon>Bacilli</taxon>
        <taxon>Bacillales</taxon>
        <taxon>Caryophanaceae</taxon>
        <taxon>Kurthia</taxon>
    </lineage>
</organism>
<evidence type="ECO:0000259" key="14">
    <source>
        <dbReference type="Pfam" id="PF08245"/>
    </source>
</evidence>
<evidence type="ECO:0000256" key="8">
    <source>
        <dbReference type="ARBA" id="ARBA00023306"/>
    </source>
</evidence>
<keyword evidence="5 10" id="KW-0067">ATP-binding</keyword>
<dbReference type="InterPro" id="IPR035911">
    <property type="entry name" value="MurE/MurF_N"/>
</dbReference>
<gene>
    <name evidence="10" type="primary">murF</name>
    <name evidence="15" type="ORF">DEX24_10815</name>
</gene>
<keyword evidence="1 10" id="KW-0963">Cytoplasm</keyword>
<evidence type="ECO:0000313" key="15">
    <source>
        <dbReference type="EMBL" id="PWI24898.1"/>
    </source>
</evidence>
<keyword evidence="16" id="KW-1185">Reference proteome</keyword>
<evidence type="ECO:0000256" key="3">
    <source>
        <dbReference type="ARBA" id="ARBA00022618"/>
    </source>
</evidence>
<feature type="binding site" evidence="10">
    <location>
        <begin position="110"/>
        <end position="116"/>
    </location>
    <ligand>
        <name>ATP</name>
        <dbReference type="ChEBI" id="CHEBI:30616"/>
    </ligand>
</feature>
<dbReference type="GO" id="GO:0008360">
    <property type="term" value="P:regulation of cell shape"/>
    <property type="evidence" value="ECO:0007669"/>
    <property type="project" value="UniProtKB-KW"/>
</dbReference>
<evidence type="ECO:0000313" key="16">
    <source>
        <dbReference type="Proteomes" id="UP000245938"/>
    </source>
</evidence>
<keyword evidence="6 10" id="KW-0133">Cell shape</keyword>
<dbReference type="SUPFAM" id="SSF53623">
    <property type="entry name" value="MurD-like peptide ligases, catalytic domain"/>
    <property type="match status" value="1"/>
</dbReference>
<comment type="function">
    <text evidence="10 11">Involved in cell wall formation. Catalyzes the final step in the synthesis of UDP-N-acetylmuramoyl-pentapeptide, the precursor of murein.</text>
</comment>
<evidence type="ECO:0000256" key="1">
    <source>
        <dbReference type="ARBA" id="ARBA00022490"/>
    </source>
</evidence>
<dbReference type="GO" id="GO:0047480">
    <property type="term" value="F:UDP-N-acetylmuramoyl-tripeptide-D-alanyl-D-alanine ligase activity"/>
    <property type="evidence" value="ECO:0007669"/>
    <property type="project" value="UniProtKB-UniRule"/>
</dbReference>
<dbReference type="GO" id="GO:0051301">
    <property type="term" value="P:cell division"/>
    <property type="evidence" value="ECO:0007669"/>
    <property type="project" value="UniProtKB-KW"/>
</dbReference>
<dbReference type="Gene3D" id="3.40.1190.10">
    <property type="entry name" value="Mur-like, catalytic domain"/>
    <property type="match status" value="1"/>
</dbReference>
<dbReference type="UniPathway" id="UPA00219"/>
<dbReference type="GO" id="GO:0071555">
    <property type="term" value="P:cell wall organization"/>
    <property type="evidence" value="ECO:0007669"/>
    <property type="project" value="UniProtKB-KW"/>
</dbReference>
<sequence>MKKTVQEIMTWLQVEQQLVTNPLITGISINTRTLQKGDLFIPFKGEQTNGHHYIAQAIEAGASATLWQRGEEGAPADFPVIYVEDAEQALQQMAAAYRDELRATFIGITGSNGKTSTKDLVAGTLSAKYKVQKTEGNFNNQLGLPLTILSFDEDVDFAIVEMGMDGFGQIELLTTLAKPHYAIITNIGEAHMEALGTRAGIATAKFEIIKGLQKDGVLFYDGDEPLLQDLVAQTPSLKTVSFGFGARNDLFADTIIGETTGSRFDVHGLVDETFSIQVLGNHQVKNTLAAIGIAHAVGMSILEIKTALKNVSLTNMRMQLVNGQRNILFINDAYNAAPTSVRAALEFMKTTTLRPEKWLILGDMLELGEDEMAYHRDLATAITAEDATYICLFGPRMKVLYEELQRRYPHIDSIWSADDYTPIIDKIETFASDQSIILLKGSRGMALEKIAQRFI</sequence>
<dbReference type="AlphaFoldDB" id="A0A2U3AK27"/>
<dbReference type="Gene3D" id="3.90.190.20">
    <property type="entry name" value="Mur ligase, C-terminal domain"/>
    <property type="match status" value="1"/>
</dbReference>
<dbReference type="SUPFAM" id="SSF53244">
    <property type="entry name" value="MurD-like peptide ligases, peptide-binding domain"/>
    <property type="match status" value="1"/>
</dbReference>
<dbReference type="GO" id="GO:0005524">
    <property type="term" value="F:ATP binding"/>
    <property type="evidence" value="ECO:0007669"/>
    <property type="project" value="UniProtKB-UniRule"/>
</dbReference>
<feature type="domain" description="Mur ligase C-terminal" evidence="13">
    <location>
        <begin position="316"/>
        <end position="443"/>
    </location>
</feature>
<dbReference type="RefSeq" id="WP_109306441.1">
    <property type="nucleotide sequence ID" value="NZ_BJUF01000005.1"/>
</dbReference>
<evidence type="ECO:0000256" key="2">
    <source>
        <dbReference type="ARBA" id="ARBA00022598"/>
    </source>
</evidence>
<evidence type="ECO:0000256" key="10">
    <source>
        <dbReference type="HAMAP-Rule" id="MF_02019"/>
    </source>
</evidence>
<dbReference type="EC" id="6.3.2.10" evidence="10 11"/>
<dbReference type="GO" id="GO:0008766">
    <property type="term" value="F:UDP-N-acetylmuramoylalanyl-D-glutamyl-2,6-diaminopimelate-D-alanyl-D-alanine ligase activity"/>
    <property type="evidence" value="ECO:0007669"/>
    <property type="project" value="RHEA"/>
</dbReference>
<evidence type="ECO:0000256" key="6">
    <source>
        <dbReference type="ARBA" id="ARBA00022960"/>
    </source>
</evidence>
<dbReference type="InterPro" id="IPR051046">
    <property type="entry name" value="MurCDEF_CellWall_CoF430Synth"/>
</dbReference>
<evidence type="ECO:0000256" key="11">
    <source>
        <dbReference type="RuleBase" id="RU004136"/>
    </source>
</evidence>
<keyword evidence="2 10" id="KW-0436">Ligase</keyword>
<evidence type="ECO:0000256" key="4">
    <source>
        <dbReference type="ARBA" id="ARBA00022741"/>
    </source>
</evidence>
<keyword evidence="8 10" id="KW-0131">Cell cycle</keyword>
<evidence type="ECO:0000256" key="9">
    <source>
        <dbReference type="ARBA" id="ARBA00023316"/>
    </source>
</evidence>
<comment type="catalytic activity">
    <reaction evidence="10 11">
        <text>D-alanyl-D-alanine + UDP-N-acetyl-alpha-D-muramoyl-L-alanyl-gamma-D-glutamyl-meso-2,6-diaminopimelate + ATP = UDP-N-acetyl-alpha-D-muramoyl-L-alanyl-gamma-D-glutamyl-meso-2,6-diaminopimeloyl-D-alanyl-D-alanine + ADP + phosphate + H(+)</text>
        <dbReference type="Rhea" id="RHEA:28374"/>
        <dbReference type="ChEBI" id="CHEBI:15378"/>
        <dbReference type="ChEBI" id="CHEBI:30616"/>
        <dbReference type="ChEBI" id="CHEBI:43474"/>
        <dbReference type="ChEBI" id="CHEBI:57822"/>
        <dbReference type="ChEBI" id="CHEBI:61386"/>
        <dbReference type="ChEBI" id="CHEBI:83905"/>
        <dbReference type="ChEBI" id="CHEBI:456216"/>
        <dbReference type="EC" id="6.3.2.10"/>
    </reaction>
</comment>
<dbReference type="GO" id="GO:0005737">
    <property type="term" value="C:cytoplasm"/>
    <property type="evidence" value="ECO:0007669"/>
    <property type="project" value="UniProtKB-SubCell"/>
</dbReference>
<dbReference type="InterPro" id="IPR036615">
    <property type="entry name" value="Mur_ligase_C_dom_sf"/>
</dbReference>
<protein>
    <recommendedName>
        <fullName evidence="10 11">UDP-N-acetylmuramoyl-tripeptide--D-alanyl-D-alanine ligase</fullName>
        <ecNumber evidence="10 11">6.3.2.10</ecNumber>
    </recommendedName>
    <alternativeName>
        <fullName evidence="10">D-alanyl-D-alanine-adding enzyme</fullName>
    </alternativeName>
</protein>
<keyword evidence="4 10" id="KW-0547">Nucleotide-binding</keyword>
<evidence type="ECO:0000256" key="7">
    <source>
        <dbReference type="ARBA" id="ARBA00022984"/>
    </source>
</evidence>
<dbReference type="InterPro" id="IPR004101">
    <property type="entry name" value="Mur_ligase_C"/>
</dbReference>
<comment type="similarity">
    <text evidence="10">Belongs to the MurCDEF family. MurF subfamily.</text>
</comment>
<dbReference type="OrthoDB" id="9801978at2"/>
<evidence type="ECO:0000256" key="5">
    <source>
        <dbReference type="ARBA" id="ARBA00022840"/>
    </source>
</evidence>
<accession>A0A2U3AK27</accession>
<dbReference type="Gene3D" id="3.40.1390.10">
    <property type="entry name" value="MurE/MurF, N-terminal domain"/>
    <property type="match status" value="1"/>
</dbReference>
<dbReference type="HAMAP" id="MF_02019">
    <property type="entry name" value="MurF"/>
    <property type="match status" value="1"/>
</dbReference>
<comment type="caution">
    <text evidence="15">The sequence shown here is derived from an EMBL/GenBank/DDBJ whole genome shotgun (WGS) entry which is preliminary data.</text>
</comment>
<keyword evidence="9 10" id="KW-0961">Cell wall biogenesis/degradation</keyword>
<dbReference type="GO" id="GO:0009252">
    <property type="term" value="P:peptidoglycan biosynthetic process"/>
    <property type="evidence" value="ECO:0007669"/>
    <property type="project" value="UniProtKB-UniRule"/>
</dbReference>
<dbReference type="PANTHER" id="PTHR43024:SF1">
    <property type="entry name" value="UDP-N-ACETYLMURAMOYL-TRIPEPTIDE--D-ALANYL-D-ALANINE LIGASE"/>
    <property type="match status" value="1"/>
</dbReference>
<keyword evidence="7 10" id="KW-0573">Peptidoglycan synthesis</keyword>
<name>A0A2U3AK27_9BACL</name>
<dbReference type="EMBL" id="QFVR01000014">
    <property type="protein sequence ID" value="PWI24898.1"/>
    <property type="molecule type" value="Genomic_DNA"/>
</dbReference>
<feature type="domain" description="Mur ligase central" evidence="14">
    <location>
        <begin position="108"/>
        <end position="294"/>
    </location>
</feature>
<dbReference type="InterPro" id="IPR013221">
    <property type="entry name" value="Mur_ligase_cen"/>
</dbReference>
<feature type="domain" description="Mur ligase N-terminal catalytic" evidence="12">
    <location>
        <begin position="24"/>
        <end position="98"/>
    </location>
</feature>
<evidence type="ECO:0000259" key="12">
    <source>
        <dbReference type="Pfam" id="PF01225"/>
    </source>
</evidence>
<dbReference type="InterPro" id="IPR000713">
    <property type="entry name" value="Mur_ligase_N"/>
</dbReference>
<evidence type="ECO:0000259" key="13">
    <source>
        <dbReference type="Pfam" id="PF02875"/>
    </source>
</evidence>